<dbReference type="Pfam" id="PF00293">
    <property type="entry name" value="NUDIX"/>
    <property type="match status" value="1"/>
</dbReference>
<dbReference type="PANTHER" id="PTHR43046:SF16">
    <property type="entry name" value="ADP-RIBOSE PYROPHOSPHATASE YJHB-RELATED"/>
    <property type="match status" value="1"/>
</dbReference>
<dbReference type="AlphaFoldDB" id="A0A446CHZ1"/>
<dbReference type="OrthoDB" id="9804442at2"/>
<name>A0A446CHZ1_9BURK</name>
<dbReference type="Gene3D" id="3.90.79.10">
    <property type="entry name" value="Nucleoside Triphosphate Pyrophosphohydrolase"/>
    <property type="match status" value="1"/>
</dbReference>
<dbReference type="SUPFAM" id="SSF55811">
    <property type="entry name" value="Nudix"/>
    <property type="match status" value="1"/>
</dbReference>
<keyword evidence="2 4" id="KW-0378">Hydrolase</keyword>
<reference evidence="4 5" key="1">
    <citation type="submission" date="2018-07" db="EMBL/GenBank/DDBJ databases">
        <authorList>
            <person name="Peeters C."/>
        </authorList>
    </citation>
    <scope>NUCLEOTIDE SEQUENCE [LARGE SCALE GENOMIC DNA]</scope>
    <source>
        <strain evidence="4 5">LMG 3411</strain>
    </source>
</reference>
<dbReference type="GO" id="GO:0016787">
    <property type="term" value="F:hydrolase activity"/>
    <property type="evidence" value="ECO:0007669"/>
    <property type="project" value="UniProtKB-KW"/>
</dbReference>
<dbReference type="PROSITE" id="PS51462">
    <property type="entry name" value="NUDIX"/>
    <property type="match status" value="1"/>
</dbReference>
<evidence type="ECO:0000313" key="4">
    <source>
        <dbReference type="EMBL" id="SSW67489.1"/>
    </source>
</evidence>
<dbReference type="InterPro" id="IPR015797">
    <property type="entry name" value="NUDIX_hydrolase-like_dom_sf"/>
</dbReference>
<dbReference type="RefSeq" id="WP_129528330.1">
    <property type="nucleotide sequence ID" value="NZ_UFQB01000012.1"/>
</dbReference>
<comment type="cofactor">
    <cofactor evidence="1">
        <name>Mg(2+)</name>
        <dbReference type="ChEBI" id="CHEBI:18420"/>
    </cofactor>
</comment>
<proteinExistence type="predicted"/>
<evidence type="ECO:0000313" key="5">
    <source>
        <dbReference type="Proteomes" id="UP000289184"/>
    </source>
</evidence>
<dbReference type="EC" id="3.6.1.-" evidence="4"/>
<dbReference type="Pfam" id="PF12535">
    <property type="entry name" value="Nudix_N"/>
    <property type="match status" value="1"/>
</dbReference>
<keyword evidence="5" id="KW-1185">Reference proteome</keyword>
<dbReference type="Gene3D" id="6.10.250.1120">
    <property type="match status" value="1"/>
</dbReference>
<gene>
    <name evidence="4" type="primary">rppH_1</name>
    <name evidence="4" type="ORF">AGI3411_03152</name>
</gene>
<evidence type="ECO:0000256" key="1">
    <source>
        <dbReference type="ARBA" id="ARBA00001946"/>
    </source>
</evidence>
<dbReference type="PANTHER" id="PTHR43046">
    <property type="entry name" value="GDP-MANNOSE MANNOSYL HYDROLASE"/>
    <property type="match status" value="1"/>
</dbReference>
<organism evidence="4 5">
    <name type="scientific">Achromobacter agilis</name>
    <dbReference type="NCBI Taxonomy" id="1353888"/>
    <lineage>
        <taxon>Bacteria</taxon>
        <taxon>Pseudomonadati</taxon>
        <taxon>Pseudomonadota</taxon>
        <taxon>Betaproteobacteria</taxon>
        <taxon>Burkholderiales</taxon>
        <taxon>Alcaligenaceae</taxon>
        <taxon>Achromobacter</taxon>
    </lineage>
</organism>
<dbReference type="InterPro" id="IPR059176">
    <property type="entry name" value="UDP-X_N"/>
</dbReference>
<dbReference type="InterPro" id="IPR020476">
    <property type="entry name" value="Nudix_hydrolase"/>
</dbReference>
<accession>A0A446CHZ1</accession>
<evidence type="ECO:0000259" key="3">
    <source>
        <dbReference type="PROSITE" id="PS51462"/>
    </source>
</evidence>
<feature type="domain" description="Nudix hydrolase" evidence="3">
    <location>
        <begin position="70"/>
        <end position="201"/>
    </location>
</feature>
<evidence type="ECO:0000256" key="2">
    <source>
        <dbReference type="ARBA" id="ARBA00022801"/>
    </source>
</evidence>
<dbReference type="PRINTS" id="PR00502">
    <property type="entry name" value="NUDIXFAMILY"/>
</dbReference>
<dbReference type="EMBL" id="UFQB01000012">
    <property type="protein sequence ID" value="SSW67489.1"/>
    <property type="molecule type" value="Genomic_DNA"/>
</dbReference>
<protein>
    <submittedName>
        <fullName evidence="4">RNA pyrophosphohydrolase</fullName>
        <ecNumber evidence="4">3.6.1.-</ecNumber>
    </submittedName>
</protein>
<sequence>MSASVTTDILNFIEETLGVAQIGLTYSTDAFDIARFHRLRASAAALLGRLEGVEVEKLGKWIAYDEHYATPKLDVRALVYDAQGCVLLVQEKSDELWTLPGGWCDMGESPSASAVREVEEETGLQVEAVRLVALFDKLKHGHPPQIPHAYKCFFHCIVTGGEIRPETDETLACGFFPVDGLPALSLHRVTEDQIVSLSRHVARGGQSCLFD</sequence>
<dbReference type="InterPro" id="IPR000086">
    <property type="entry name" value="NUDIX_hydrolase_dom"/>
</dbReference>
<dbReference type="Proteomes" id="UP000289184">
    <property type="component" value="Unassembled WGS sequence"/>
</dbReference>